<dbReference type="EMBL" id="CACRZD030000005">
    <property type="protein sequence ID" value="CAA6659972.1"/>
    <property type="molecule type" value="Genomic_DNA"/>
</dbReference>
<protein>
    <submittedName>
        <fullName evidence="2">Uncharacterized protein</fullName>
    </submittedName>
</protein>
<keyword evidence="3" id="KW-1185">Reference proteome</keyword>
<organism evidence="2">
    <name type="scientific">Spirodela intermedia</name>
    <name type="common">Intermediate duckweed</name>
    <dbReference type="NCBI Taxonomy" id="51605"/>
    <lineage>
        <taxon>Eukaryota</taxon>
        <taxon>Viridiplantae</taxon>
        <taxon>Streptophyta</taxon>
        <taxon>Embryophyta</taxon>
        <taxon>Tracheophyta</taxon>
        <taxon>Spermatophyta</taxon>
        <taxon>Magnoliopsida</taxon>
        <taxon>Liliopsida</taxon>
        <taxon>Araceae</taxon>
        <taxon>Lemnoideae</taxon>
        <taxon>Spirodela</taxon>
    </lineage>
</organism>
<evidence type="ECO:0000313" key="2">
    <source>
        <dbReference type="EMBL" id="CAA2620223.1"/>
    </source>
</evidence>
<dbReference type="Proteomes" id="UP001189122">
    <property type="component" value="Unassembled WGS sequence"/>
</dbReference>
<feature type="compositionally biased region" description="Acidic residues" evidence="1">
    <location>
        <begin position="13"/>
        <end position="30"/>
    </location>
</feature>
<dbReference type="PANTHER" id="PTHR35762">
    <property type="entry name" value="TRANSMEMBRANE PROTEIN"/>
    <property type="match status" value="1"/>
</dbReference>
<feature type="region of interest" description="Disordered" evidence="1">
    <location>
        <begin position="1"/>
        <end position="38"/>
    </location>
</feature>
<gene>
    <name evidence="2" type="ORF">SI7747_05006392</name>
</gene>
<evidence type="ECO:0000313" key="3">
    <source>
        <dbReference type="Proteomes" id="UP001189122"/>
    </source>
</evidence>
<name>A0A7I8IQA1_SPIIN</name>
<dbReference type="PANTHER" id="PTHR35762:SF2">
    <property type="entry name" value="TRANSMEMBRANE PROTEIN"/>
    <property type="match status" value="1"/>
</dbReference>
<proteinExistence type="predicted"/>
<dbReference type="AlphaFoldDB" id="A0A7I8IQA1"/>
<sequence>MEEQEGREYRWGEEEEEEPEEEEEEEEEEEKNALPAEELNKRVEDFIARVNSQRSLEARLIARRA</sequence>
<feature type="compositionally biased region" description="Basic and acidic residues" evidence="1">
    <location>
        <begin position="1"/>
        <end position="12"/>
    </location>
</feature>
<dbReference type="EMBL" id="LR743592">
    <property type="protein sequence ID" value="CAA2620223.1"/>
    <property type="molecule type" value="Genomic_DNA"/>
</dbReference>
<accession>A0A7I8IQA1</accession>
<evidence type="ECO:0000256" key="1">
    <source>
        <dbReference type="SAM" id="MobiDB-lite"/>
    </source>
</evidence>
<reference evidence="2 3" key="1">
    <citation type="submission" date="2019-12" db="EMBL/GenBank/DDBJ databases">
        <authorList>
            <person name="Scholz U."/>
            <person name="Mascher M."/>
            <person name="Fiebig A."/>
        </authorList>
    </citation>
    <scope>NUCLEOTIDE SEQUENCE</scope>
</reference>